<dbReference type="Proteomes" id="UP000189703">
    <property type="component" value="Unplaced"/>
</dbReference>
<dbReference type="eggNOG" id="ENOG502QU85">
    <property type="taxonomic scope" value="Eukaryota"/>
</dbReference>
<dbReference type="KEGG" id="nnu:104605139"/>
<proteinExistence type="predicted"/>
<sequence length="381" mass="42703">MRNPLSLSDEDENESSKLPFCWWRSVEHFNDQGQLKLDLSNLSNLTPRVKVLREMERLALIAPEGLDDLRHKLITYRAGDFWLPTGGIKKEDMDIPPIVTILLVGFSGSGKSSLVNLMYSVLGRSGLIPFAQTSGNSSNYTTMFMEEHNVLRSLRSGFCVYDSRGLDYNRVEESLEGLSGWLVNGVHHHQLCFRSGDEASKPLVGSVPSSSSLSKFSWRKVNCVVVVANIAEIYQALKKGDAKPMEATKALFNCPAIRKCNENPILIFTHGDKLSSDERIDGRLKVSKFLGISETSGEYDVVCLTEHGLLPDESDPVTAYALTEAIYRALIQSDRSHPPKIRFKDWVVMLVTWLLCCIAAFFAFLADFFSKLGRKDKKLKL</sequence>
<organism evidence="1 2">
    <name type="scientific">Nelumbo nucifera</name>
    <name type="common">Sacred lotus</name>
    <dbReference type="NCBI Taxonomy" id="4432"/>
    <lineage>
        <taxon>Eukaryota</taxon>
        <taxon>Viridiplantae</taxon>
        <taxon>Streptophyta</taxon>
        <taxon>Embryophyta</taxon>
        <taxon>Tracheophyta</taxon>
        <taxon>Spermatophyta</taxon>
        <taxon>Magnoliopsida</taxon>
        <taxon>Proteales</taxon>
        <taxon>Nelumbonaceae</taxon>
        <taxon>Nelumbo</taxon>
    </lineage>
</organism>
<dbReference type="GeneID" id="104605139"/>
<dbReference type="Gene3D" id="3.40.50.300">
    <property type="entry name" value="P-loop containing nucleotide triphosphate hydrolases"/>
    <property type="match status" value="1"/>
</dbReference>
<gene>
    <name evidence="2" type="primary">LOC104605139</name>
</gene>
<dbReference type="OMA" id="NQPCFRH"/>
<dbReference type="OrthoDB" id="740966at2759"/>
<accession>A0A1U8APH6</accession>
<dbReference type="InterPro" id="IPR027417">
    <property type="entry name" value="P-loop_NTPase"/>
</dbReference>
<dbReference type="RefSeq" id="XP_010268074.1">
    <property type="nucleotide sequence ID" value="XM_010269772.2"/>
</dbReference>
<reference evidence="2" key="1">
    <citation type="submission" date="2025-08" db="UniProtKB">
        <authorList>
            <consortium name="RefSeq"/>
        </authorList>
    </citation>
    <scope>IDENTIFICATION</scope>
</reference>
<dbReference type="PANTHER" id="PTHR14241">
    <property type="entry name" value="INTERFERON-INDUCED PROTEIN 44"/>
    <property type="match status" value="1"/>
</dbReference>
<evidence type="ECO:0000313" key="1">
    <source>
        <dbReference type="Proteomes" id="UP000189703"/>
    </source>
</evidence>
<evidence type="ECO:0000313" key="2">
    <source>
        <dbReference type="RefSeq" id="XP_010268074.1"/>
    </source>
</evidence>
<name>A0A1U8APH6_NELNU</name>
<dbReference type="PANTHER" id="PTHR14241:SF24">
    <property type="entry name" value="G DOMAIN-CONTAINING PROTEIN"/>
    <property type="match status" value="1"/>
</dbReference>
<dbReference type="SUPFAM" id="SSF52540">
    <property type="entry name" value="P-loop containing nucleoside triphosphate hydrolases"/>
    <property type="match status" value="1"/>
</dbReference>
<keyword evidence="1" id="KW-1185">Reference proteome</keyword>
<protein>
    <submittedName>
        <fullName evidence="2">Uncharacterized protein LOC104605139</fullName>
    </submittedName>
</protein>
<dbReference type="AlphaFoldDB" id="A0A1U8APH6"/>